<dbReference type="InterPro" id="IPR003760">
    <property type="entry name" value="PnrA-like"/>
</dbReference>
<dbReference type="EMBL" id="PTJA01000009">
    <property type="protein sequence ID" value="PPK79548.1"/>
    <property type="molecule type" value="Genomic_DNA"/>
</dbReference>
<evidence type="ECO:0000259" key="9">
    <source>
        <dbReference type="Pfam" id="PF02608"/>
    </source>
</evidence>
<dbReference type="InterPro" id="IPR028082">
    <property type="entry name" value="Peripla_BP_I"/>
</dbReference>
<dbReference type="PANTHER" id="PTHR34296:SF2">
    <property type="entry name" value="ABC TRANSPORTER GUANOSINE-BINDING PROTEIN NUPN"/>
    <property type="match status" value="1"/>
</dbReference>
<gene>
    <name evidence="10" type="ORF">BXY41_10926</name>
</gene>
<evidence type="ECO:0000256" key="8">
    <source>
        <dbReference type="SAM" id="SignalP"/>
    </source>
</evidence>
<dbReference type="PROSITE" id="PS51257">
    <property type="entry name" value="PROKAR_LIPOPROTEIN"/>
    <property type="match status" value="1"/>
</dbReference>
<sequence length="389" mass="40335">MKKFKRIASVLFASCLLAVSVAGCGKSGGNAGKETTAGSAAATTGETKAGETKGTKEGAKKLKIALLIPGNLGDKSFFDGSKAAMDTIKEKLGAQTDVVEMGTDTTKYLATYEDYCEDGYDLIMTVSTAGDDVLKQVSAQYPDQKFINLDTDSVGFGDNVLAVVTKSNEMSALAGAVAALKAKEAGSNTIGFIGGMDIPGINYFLVGYIEGAQSVNPDVKVKASYVGDFTDSATAKELALIMYNSGVPIIYQAAGGAGLGVFEAATSLDKLAIGVDSDQAASLEASNPDQAKHIITSAMKKVSVYAVDLVNKYADGTLTFGGKSLALGLKDGGVGLAENKYYDALMSDEQKNSVKELEQKIISGEVKLSDVQSMSTDDIAAIRSKAAPN</sequence>
<keyword evidence="11" id="KW-1185">Reference proteome</keyword>
<dbReference type="PANTHER" id="PTHR34296">
    <property type="entry name" value="TRANSCRIPTIONAL ACTIVATOR PROTEIN MED"/>
    <property type="match status" value="1"/>
</dbReference>
<evidence type="ECO:0000256" key="1">
    <source>
        <dbReference type="ARBA" id="ARBA00004193"/>
    </source>
</evidence>
<evidence type="ECO:0000256" key="3">
    <source>
        <dbReference type="ARBA" id="ARBA00022475"/>
    </source>
</evidence>
<keyword evidence="3" id="KW-1003">Cell membrane</keyword>
<dbReference type="OrthoDB" id="1101949at2"/>
<comment type="similarity">
    <text evidence="2">Belongs to the BMP lipoprotein family.</text>
</comment>
<dbReference type="AlphaFoldDB" id="A0A2S6HQ27"/>
<dbReference type="RefSeq" id="WP_104437974.1">
    <property type="nucleotide sequence ID" value="NZ_PTJA01000009.1"/>
</dbReference>
<reference evidence="10 11" key="1">
    <citation type="submission" date="2018-02" db="EMBL/GenBank/DDBJ databases">
        <title>Genomic Encyclopedia of Archaeal and Bacterial Type Strains, Phase II (KMG-II): from individual species to whole genera.</title>
        <authorList>
            <person name="Goeker M."/>
        </authorList>
    </citation>
    <scope>NUCLEOTIDE SEQUENCE [LARGE SCALE GENOMIC DNA]</scope>
    <source>
        <strain evidence="10 11">DSM 3808</strain>
    </source>
</reference>
<dbReference type="InterPro" id="IPR050957">
    <property type="entry name" value="BMP_lipoprotein"/>
</dbReference>
<evidence type="ECO:0000256" key="2">
    <source>
        <dbReference type="ARBA" id="ARBA00008610"/>
    </source>
</evidence>
<evidence type="ECO:0000256" key="4">
    <source>
        <dbReference type="ARBA" id="ARBA00022729"/>
    </source>
</evidence>
<feature type="region of interest" description="Disordered" evidence="7">
    <location>
        <begin position="29"/>
        <end position="54"/>
    </location>
</feature>
<evidence type="ECO:0000256" key="5">
    <source>
        <dbReference type="ARBA" id="ARBA00023136"/>
    </source>
</evidence>
<keyword evidence="5" id="KW-0472">Membrane</keyword>
<keyword evidence="4 8" id="KW-0732">Signal</keyword>
<dbReference type="Pfam" id="PF02608">
    <property type="entry name" value="Bmp"/>
    <property type="match status" value="1"/>
</dbReference>
<dbReference type="Gene3D" id="3.40.50.2300">
    <property type="match status" value="2"/>
</dbReference>
<dbReference type="CDD" id="cd19964">
    <property type="entry name" value="PBP1_BMP-like"/>
    <property type="match status" value="1"/>
</dbReference>
<dbReference type="GO" id="GO:0005886">
    <property type="term" value="C:plasma membrane"/>
    <property type="evidence" value="ECO:0007669"/>
    <property type="project" value="UniProtKB-SubCell"/>
</dbReference>
<evidence type="ECO:0000256" key="7">
    <source>
        <dbReference type="SAM" id="MobiDB-lite"/>
    </source>
</evidence>
<feature type="signal peptide" evidence="8">
    <location>
        <begin position="1"/>
        <end position="22"/>
    </location>
</feature>
<evidence type="ECO:0000313" key="11">
    <source>
        <dbReference type="Proteomes" id="UP000237749"/>
    </source>
</evidence>
<evidence type="ECO:0000313" key="10">
    <source>
        <dbReference type="EMBL" id="PPK79548.1"/>
    </source>
</evidence>
<dbReference type="Proteomes" id="UP000237749">
    <property type="component" value="Unassembled WGS sequence"/>
</dbReference>
<protein>
    <submittedName>
        <fullName evidence="10">Basic membrane protein A</fullName>
    </submittedName>
</protein>
<organism evidence="10 11">
    <name type="scientific">Lacrimispora xylanisolvens</name>
    <dbReference type="NCBI Taxonomy" id="384636"/>
    <lineage>
        <taxon>Bacteria</taxon>
        <taxon>Bacillati</taxon>
        <taxon>Bacillota</taxon>
        <taxon>Clostridia</taxon>
        <taxon>Lachnospirales</taxon>
        <taxon>Lachnospiraceae</taxon>
        <taxon>Lacrimispora</taxon>
    </lineage>
</organism>
<dbReference type="SUPFAM" id="SSF53822">
    <property type="entry name" value="Periplasmic binding protein-like I"/>
    <property type="match status" value="1"/>
</dbReference>
<accession>A0A2S6HQ27</accession>
<name>A0A2S6HQ27_9FIRM</name>
<keyword evidence="6" id="KW-0449">Lipoprotein</keyword>
<feature type="compositionally biased region" description="Low complexity" evidence="7">
    <location>
        <begin position="32"/>
        <end position="47"/>
    </location>
</feature>
<feature type="chain" id="PRO_5039581446" evidence="8">
    <location>
        <begin position="23"/>
        <end position="389"/>
    </location>
</feature>
<proteinExistence type="inferred from homology"/>
<comment type="caution">
    <text evidence="10">The sequence shown here is derived from an EMBL/GenBank/DDBJ whole genome shotgun (WGS) entry which is preliminary data.</text>
</comment>
<comment type="subcellular location">
    <subcellularLocation>
        <location evidence="1">Cell membrane</location>
        <topology evidence="1">Lipid-anchor</topology>
    </subcellularLocation>
</comment>
<feature type="domain" description="ABC transporter substrate-binding protein PnrA-like" evidence="9">
    <location>
        <begin position="62"/>
        <end position="369"/>
    </location>
</feature>
<evidence type="ECO:0000256" key="6">
    <source>
        <dbReference type="ARBA" id="ARBA00023288"/>
    </source>
</evidence>